<evidence type="ECO:0000256" key="9">
    <source>
        <dbReference type="ARBA" id="ARBA00022741"/>
    </source>
</evidence>
<dbReference type="PROSITE" id="PS50113">
    <property type="entry name" value="PAC"/>
    <property type="match status" value="1"/>
</dbReference>
<accession>A0ABS0HSI3</accession>
<dbReference type="Gene3D" id="3.30.450.20">
    <property type="entry name" value="PAS domain"/>
    <property type="match status" value="2"/>
</dbReference>
<proteinExistence type="predicted"/>
<dbReference type="Gene3D" id="3.30.565.10">
    <property type="entry name" value="Histidine kinase-like ATPase, C-terminal domain"/>
    <property type="match status" value="1"/>
</dbReference>
<keyword evidence="13" id="KW-0175">Coiled coil</keyword>
<keyword evidence="11" id="KW-0067">ATP-binding</keyword>
<evidence type="ECO:0000313" key="16">
    <source>
        <dbReference type="EMBL" id="MBF9196187.1"/>
    </source>
</evidence>
<evidence type="ECO:0000256" key="3">
    <source>
        <dbReference type="ARBA" id="ARBA00021740"/>
    </source>
</evidence>
<keyword evidence="12" id="KW-0843">Virulence</keyword>
<feature type="transmembrane region" description="Helical" evidence="14">
    <location>
        <begin position="293"/>
        <end position="314"/>
    </location>
</feature>
<dbReference type="Proteomes" id="UP000611708">
    <property type="component" value="Unassembled WGS sequence"/>
</dbReference>
<organism evidence="16 17">
    <name type="scientific">Microvirga terrestris</name>
    <dbReference type="NCBI Taxonomy" id="2791024"/>
    <lineage>
        <taxon>Bacteria</taxon>
        <taxon>Pseudomonadati</taxon>
        <taxon>Pseudomonadota</taxon>
        <taxon>Alphaproteobacteria</taxon>
        <taxon>Hyphomicrobiales</taxon>
        <taxon>Methylobacteriaceae</taxon>
        <taxon>Microvirga</taxon>
    </lineage>
</organism>
<dbReference type="EMBL" id="JADQDN010000003">
    <property type="protein sequence ID" value="MBF9196187.1"/>
    <property type="molecule type" value="Genomic_DNA"/>
</dbReference>
<protein>
    <recommendedName>
        <fullName evidence="3">Blue-light-activated histidine kinase</fullName>
        <ecNumber evidence="2">2.7.13.3</ecNumber>
    </recommendedName>
</protein>
<evidence type="ECO:0000313" key="17">
    <source>
        <dbReference type="Proteomes" id="UP000611708"/>
    </source>
</evidence>
<dbReference type="CDD" id="cd18773">
    <property type="entry name" value="PDC1_HK_sensor"/>
    <property type="match status" value="1"/>
</dbReference>
<keyword evidence="9" id="KW-0547">Nucleotide-binding</keyword>
<evidence type="ECO:0000256" key="1">
    <source>
        <dbReference type="ARBA" id="ARBA00000085"/>
    </source>
</evidence>
<evidence type="ECO:0000256" key="13">
    <source>
        <dbReference type="SAM" id="Coils"/>
    </source>
</evidence>
<dbReference type="PANTHER" id="PTHR41523:SF8">
    <property type="entry name" value="ETHYLENE RESPONSE SENSOR PROTEIN"/>
    <property type="match status" value="1"/>
</dbReference>
<dbReference type="CDD" id="cd00130">
    <property type="entry name" value="PAS"/>
    <property type="match status" value="1"/>
</dbReference>
<evidence type="ECO:0000256" key="10">
    <source>
        <dbReference type="ARBA" id="ARBA00022777"/>
    </source>
</evidence>
<reference evidence="16 17" key="1">
    <citation type="submission" date="2020-11" db="EMBL/GenBank/DDBJ databases">
        <authorList>
            <person name="Kim M.K."/>
        </authorList>
    </citation>
    <scope>NUCLEOTIDE SEQUENCE [LARGE SCALE GENOMIC DNA]</scope>
    <source>
        <strain evidence="16 17">BT290</strain>
    </source>
</reference>
<keyword evidence="14" id="KW-0812">Transmembrane</keyword>
<dbReference type="SUPFAM" id="SSF55874">
    <property type="entry name" value="ATPase domain of HSP90 chaperone/DNA topoisomerase II/histidine kinase"/>
    <property type="match status" value="1"/>
</dbReference>
<feature type="coiled-coil region" evidence="13">
    <location>
        <begin position="356"/>
        <end position="383"/>
    </location>
</feature>
<keyword evidence="4" id="KW-0597">Phosphoprotein</keyword>
<dbReference type="Pfam" id="PF07536">
    <property type="entry name" value="HWE_HK"/>
    <property type="match status" value="1"/>
</dbReference>
<dbReference type="InterPro" id="IPR035965">
    <property type="entry name" value="PAS-like_dom_sf"/>
</dbReference>
<comment type="catalytic activity">
    <reaction evidence="1">
        <text>ATP + protein L-histidine = ADP + protein N-phospho-L-histidine.</text>
        <dbReference type="EC" id="2.7.13.3"/>
    </reaction>
</comment>
<dbReference type="InterPro" id="IPR036890">
    <property type="entry name" value="HATPase_C_sf"/>
</dbReference>
<keyword evidence="17" id="KW-1185">Reference proteome</keyword>
<keyword evidence="10" id="KW-0418">Kinase</keyword>
<evidence type="ECO:0000256" key="8">
    <source>
        <dbReference type="ARBA" id="ARBA00022737"/>
    </source>
</evidence>
<keyword evidence="5" id="KW-0285">Flavoprotein</keyword>
<comment type="caution">
    <text evidence="16">The sequence shown here is derived from an EMBL/GenBank/DDBJ whole genome shotgun (WGS) entry which is preliminary data.</text>
</comment>
<dbReference type="InterPro" id="IPR000700">
    <property type="entry name" value="PAS-assoc_C"/>
</dbReference>
<evidence type="ECO:0000256" key="7">
    <source>
        <dbReference type="ARBA" id="ARBA00022679"/>
    </source>
</evidence>
<dbReference type="SMART" id="SM00911">
    <property type="entry name" value="HWE_HK"/>
    <property type="match status" value="1"/>
</dbReference>
<dbReference type="CDD" id="cd18774">
    <property type="entry name" value="PDC2_HK_sensor"/>
    <property type="match status" value="1"/>
</dbReference>
<evidence type="ECO:0000256" key="5">
    <source>
        <dbReference type="ARBA" id="ARBA00022630"/>
    </source>
</evidence>
<dbReference type="EC" id="2.7.13.3" evidence="2"/>
<keyword evidence="7" id="KW-0808">Transferase</keyword>
<keyword evidence="8" id="KW-0677">Repeat</keyword>
<evidence type="ECO:0000256" key="2">
    <source>
        <dbReference type="ARBA" id="ARBA00012438"/>
    </source>
</evidence>
<gene>
    <name evidence="16" type="ORF">I2H36_09065</name>
</gene>
<dbReference type="Gene3D" id="2.10.70.100">
    <property type="match status" value="1"/>
</dbReference>
<evidence type="ECO:0000256" key="14">
    <source>
        <dbReference type="SAM" id="Phobius"/>
    </source>
</evidence>
<sequence length="715" mass="78502">MAREPMAGTNTAQAAMGFPGGARISLRQILWGLVLTISLPIILVATGGFYSGYRAEQQAVDQRMQETARALSLLLDREIDKSVLALRILSQSPTLASGGFESFYNRVKDVDLANPSWIALFEPSGRAIFNTRVPYGVRLPDSNRPDALRQVKETRKPHVSDLHTGSLTGQRLINIDVPVIIDGRVAYILSLAITPETFQDIIRDQRIADGWNAAVLDRSKRIVARSRAPERFVGQPASANVQEALAASSEGVLQSVTLDGIAVRTYFSRSPAYGWTFVISIPTSELAQSIERALFWLTILAGVVLLGLLLAALLSRAIARPVDQLVAAAQALGRREEISGPDTTQVLEFDTIKTALAEASADIRQHERDRDDVLSQIAESEARLRLALNAGHFGSWEFTPETGSFITSATCRAHFGRRRDEPFTYADLVSSIHPDDRAMQAEAVAQAIATNTDLNVEYRAIWRDESEHWIRVSGRTRTSANGQLSMVGVSQEITERKLADERQALLLRELNHRVKNTLATVQSVASLTRRSAENTDPAAWNAFMDRLHGLAKTHDLLTNTQWQGALLEDVLKSELDPYQDAMRQRIRLKGPRINLQPSAVLALGLAIHEMATNAVKYGSLSVPDGKVHVMWAVTSGSAPPSLLVEWVESGGPTVKQPERQGFGTKLIQRGLAQQLGGEIKLDFAPAGVRCVITFPIATMVTDTDDVDETRQRYAS</sequence>
<dbReference type="PANTHER" id="PTHR41523">
    <property type="entry name" value="TWO-COMPONENT SYSTEM SENSOR PROTEIN"/>
    <property type="match status" value="1"/>
</dbReference>
<keyword evidence="14" id="KW-1133">Transmembrane helix</keyword>
<keyword evidence="14" id="KW-0472">Membrane</keyword>
<feature type="domain" description="PAC" evidence="15">
    <location>
        <begin position="454"/>
        <end position="505"/>
    </location>
</feature>
<feature type="transmembrane region" description="Helical" evidence="14">
    <location>
        <begin position="29"/>
        <end position="53"/>
    </location>
</feature>
<dbReference type="InterPro" id="IPR011102">
    <property type="entry name" value="Sig_transdc_His_kinase_HWE"/>
</dbReference>
<dbReference type="InterPro" id="IPR000014">
    <property type="entry name" value="PAS"/>
</dbReference>
<evidence type="ECO:0000256" key="6">
    <source>
        <dbReference type="ARBA" id="ARBA00022643"/>
    </source>
</evidence>
<evidence type="ECO:0000256" key="11">
    <source>
        <dbReference type="ARBA" id="ARBA00022840"/>
    </source>
</evidence>
<evidence type="ECO:0000256" key="12">
    <source>
        <dbReference type="ARBA" id="ARBA00023026"/>
    </source>
</evidence>
<evidence type="ECO:0000256" key="4">
    <source>
        <dbReference type="ARBA" id="ARBA00022553"/>
    </source>
</evidence>
<keyword evidence="6" id="KW-0288">FMN</keyword>
<name>A0ABS0HSI3_9HYPH</name>
<dbReference type="RefSeq" id="WP_196263556.1">
    <property type="nucleotide sequence ID" value="NZ_JADQDN010000003.1"/>
</dbReference>
<evidence type="ECO:0000259" key="15">
    <source>
        <dbReference type="PROSITE" id="PS50113"/>
    </source>
</evidence>
<dbReference type="Pfam" id="PF08447">
    <property type="entry name" value="PAS_3"/>
    <property type="match status" value="1"/>
</dbReference>
<dbReference type="SUPFAM" id="SSF55785">
    <property type="entry name" value="PYP-like sensor domain (PAS domain)"/>
    <property type="match status" value="1"/>
</dbReference>
<dbReference type="InterPro" id="IPR013655">
    <property type="entry name" value="PAS_fold_3"/>
</dbReference>